<sequence length="433" mass="49146">MDAPFGQLPHEEVFKDEATATSAVTTLYAKLRDEVLICGGQTGVGFLMGLYADELDYYALAQPAETFYRHQVIASDITVNNLWNSAYNMVYMSNSVLEGLENSQSLAEETKNQLKGEALFVRALVHFYLVNLFGDVPYITITNYRENDKVTRTPEIEVYENIVEDLTKAKSLISNTYITGERTRPNKWVVSALLARVYLYLEQWQDAEIESSQVINTTTLYDLQVSIDEVFLKESPSAIWQLKPKNEGDNTAEGTLFFLSSGPPQISALNPALVQEMEDGDLRKQHWISEVTDGNTTWYFPYKYRQNQNTGTSLEYSIVFRLAEQYLIRAEARARQGNVPGAQQDINVMRERAGLSDITASSTEELIQVILKERRFELFTEHGHRWFDLRRSGLAGQVLAPVKPGWTPTDILLPIPEAELLMNPNLQPQNQGY</sequence>
<gene>
    <name evidence="8" type="ORF">ED312_06550</name>
</gene>
<comment type="similarity">
    <text evidence="2">Belongs to the SusD family.</text>
</comment>
<keyword evidence="3" id="KW-0732">Signal</keyword>
<feature type="domain" description="SusD-like N-terminal" evidence="7">
    <location>
        <begin position="66"/>
        <end position="199"/>
    </location>
</feature>
<keyword evidence="4" id="KW-0472">Membrane</keyword>
<comment type="caution">
    <text evidence="8">The sequence shown here is derived from an EMBL/GenBank/DDBJ whole genome shotgun (WGS) entry which is preliminary data.</text>
</comment>
<dbReference type="OrthoDB" id="621570at2"/>
<evidence type="ECO:0000259" key="7">
    <source>
        <dbReference type="Pfam" id="PF14322"/>
    </source>
</evidence>
<dbReference type="Pfam" id="PF07980">
    <property type="entry name" value="SusD_RagB"/>
    <property type="match status" value="1"/>
</dbReference>
<evidence type="ECO:0000313" key="8">
    <source>
        <dbReference type="EMBL" id="RNL90330.1"/>
    </source>
</evidence>
<dbReference type="Pfam" id="PF14322">
    <property type="entry name" value="SusD-like_3"/>
    <property type="match status" value="1"/>
</dbReference>
<keyword evidence="5" id="KW-0998">Cell outer membrane</keyword>
<keyword evidence="9" id="KW-1185">Reference proteome</keyword>
<proteinExistence type="inferred from homology"/>
<evidence type="ECO:0000256" key="3">
    <source>
        <dbReference type="ARBA" id="ARBA00022729"/>
    </source>
</evidence>
<protein>
    <submittedName>
        <fullName evidence="8">RagB/SusD family nutrient uptake outer membrane protein</fullName>
    </submittedName>
</protein>
<name>A0A3N0ER17_SINP1</name>
<feature type="domain" description="RagB/SusD" evidence="6">
    <location>
        <begin position="288"/>
        <end position="433"/>
    </location>
</feature>
<dbReference type="InterPro" id="IPR011990">
    <property type="entry name" value="TPR-like_helical_dom_sf"/>
</dbReference>
<evidence type="ECO:0000313" key="9">
    <source>
        <dbReference type="Proteomes" id="UP000267469"/>
    </source>
</evidence>
<dbReference type="InterPro" id="IPR012944">
    <property type="entry name" value="SusD_RagB_dom"/>
</dbReference>
<dbReference type="InterPro" id="IPR033985">
    <property type="entry name" value="SusD-like_N"/>
</dbReference>
<dbReference type="AlphaFoldDB" id="A0A3N0ER17"/>
<dbReference type="CDD" id="cd08977">
    <property type="entry name" value="SusD"/>
    <property type="match status" value="1"/>
</dbReference>
<dbReference type="GO" id="GO:0009279">
    <property type="term" value="C:cell outer membrane"/>
    <property type="evidence" value="ECO:0007669"/>
    <property type="project" value="UniProtKB-SubCell"/>
</dbReference>
<reference evidence="8 9" key="1">
    <citation type="submission" date="2018-10" db="EMBL/GenBank/DDBJ databases">
        <title>Sinomicrobium pectinilyticum sp. nov., a pectinase-producing bacterium isolated from alkaline and saline soil, and emended description of the genus Sinomicrobium.</title>
        <authorList>
            <person name="Cheng B."/>
            <person name="Li C."/>
            <person name="Lai Q."/>
            <person name="Du M."/>
            <person name="Shao Z."/>
            <person name="Xu P."/>
            <person name="Yang C."/>
        </authorList>
    </citation>
    <scope>NUCLEOTIDE SEQUENCE [LARGE SCALE GENOMIC DNA]</scope>
    <source>
        <strain evidence="8 9">5DNS001</strain>
    </source>
</reference>
<dbReference type="Gene3D" id="1.25.40.390">
    <property type="match status" value="1"/>
</dbReference>
<accession>A0A3N0ER17</accession>
<evidence type="ECO:0000256" key="4">
    <source>
        <dbReference type="ARBA" id="ARBA00023136"/>
    </source>
</evidence>
<comment type="subcellular location">
    <subcellularLocation>
        <location evidence="1">Cell outer membrane</location>
    </subcellularLocation>
</comment>
<dbReference type="EMBL" id="RJTM01000033">
    <property type="protein sequence ID" value="RNL90330.1"/>
    <property type="molecule type" value="Genomic_DNA"/>
</dbReference>
<dbReference type="SUPFAM" id="SSF48452">
    <property type="entry name" value="TPR-like"/>
    <property type="match status" value="1"/>
</dbReference>
<dbReference type="Proteomes" id="UP000267469">
    <property type="component" value="Unassembled WGS sequence"/>
</dbReference>
<organism evidence="8 9">
    <name type="scientific">Sinomicrobium pectinilyticum</name>
    <dbReference type="NCBI Taxonomy" id="1084421"/>
    <lineage>
        <taxon>Bacteria</taxon>
        <taxon>Pseudomonadati</taxon>
        <taxon>Bacteroidota</taxon>
        <taxon>Flavobacteriia</taxon>
        <taxon>Flavobacteriales</taxon>
        <taxon>Flavobacteriaceae</taxon>
        <taxon>Sinomicrobium</taxon>
    </lineage>
</organism>
<evidence type="ECO:0000259" key="6">
    <source>
        <dbReference type="Pfam" id="PF07980"/>
    </source>
</evidence>
<evidence type="ECO:0000256" key="2">
    <source>
        <dbReference type="ARBA" id="ARBA00006275"/>
    </source>
</evidence>
<evidence type="ECO:0000256" key="1">
    <source>
        <dbReference type="ARBA" id="ARBA00004442"/>
    </source>
</evidence>
<evidence type="ECO:0000256" key="5">
    <source>
        <dbReference type="ARBA" id="ARBA00023237"/>
    </source>
</evidence>